<evidence type="ECO:0000259" key="10">
    <source>
        <dbReference type="PROSITE" id="PS50253"/>
    </source>
</evidence>
<evidence type="ECO:0000256" key="2">
    <source>
        <dbReference type="ARBA" id="ARBA00010581"/>
    </source>
</evidence>
<comment type="function">
    <text evidence="8">Component of the cytochrome c oxidase, the last enzyme in the mitochondrial electron transport chain which drives oxidative phosphorylation. The respiratory chain contains 3 multisubunit complexes succinate dehydrogenase (complex II, CII), ubiquinol-cytochrome c oxidoreductase (cytochrome b-c1 complex, complex III, CIII) and cytochrome c oxidase (complex IV, CIV), that cooperate to transfer electrons derived from NADH and succinate to molecular oxygen, creating an electrochemical gradient over the inner membrane that drives transmembrane transport and the ATP synthase. Cytochrome c oxidase is the component of the respiratory chain that catalyzes the reduction of oxygen to water. Electrons originating from reduced cytochrome c in the intermembrane space (IMS) are transferred via the dinuclear copper A center (CU(A)) of subunit 2 and heme A of subunit 1 to the active site in subunit 1, a binuclear center (BNC) formed by heme A3 and copper B (CU(B)). The BNC reduces molecular oxygen to 2 water molecules using 4 electrons from cytochrome c in the IMS and 4 protons from the mitochondrial matrix.</text>
</comment>
<organism evidence="11">
    <name type="scientific">Hypsauchenia hardwickii</name>
    <dbReference type="NCBI Taxonomy" id="2605027"/>
    <lineage>
        <taxon>Eukaryota</taxon>
        <taxon>Metazoa</taxon>
        <taxon>Ecdysozoa</taxon>
        <taxon>Arthropoda</taxon>
        <taxon>Hexapoda</taxon>
        <taxon>Insecta</taxon>
        <taxon>Pterygota</taxon>
        <taxon>Neoptera</taxon>
        <taxon>Paraneoptera</taxon>
        <taxon>Hemiptera</taxon>
        <taxon>Auchenorrhyncha</taxon>
        <taxon>Membracoidea</taxon>
        <taxon>Membracidae</taxon>
        <taxon>Hypsauchenia</taxon>
    </lineage>
</organism>
<dbReference type="PANTHER" id="PTHR11403">
    <property type="entry name" value="CYTOCHROME C OXIDASE SUBUNIT III"/>
    <property type="match status" value="1"/>
</dbReference>
<feature type="domain" description="Heme-copper oxidase subunit III family profile" evidence="10">
    <location>
        <begin position="2"/>
        <end position="259"/>
    </location>
</feature>
<evidence type="ECO:0000256" key="6">
    <source>
        <dbReference type="ARBA" id="ARBA00022989"/>
    </source>
</evidence>
<evidence type="ECO:0000256" key="9">
    <source>
        <dbReference type="SAM" id="Phobius"/>
    </source>
</evidence>
<dbReference type="AlphaFoldDB" id="A0A5B9T574"/>
<keyword evidence="8 11" id="KW-0496">Mitochondrion</keyword>
<dbReference type="FunFam" id="1.20.120.80:FF:000002">
    <property type="entry name" value="Cytochrome c oxidase subunit 3"/>
    <property type="match status" value="1"/>
</dbReference>
<accession>A0A5B9T574</accession>
<evidence type="ECO:0000313" key="11">
    <source>
        <dbReference type="EMBL" id="QEG98433.1"/>
    </source>
</evidence>
<geneLocation type="mitochondrion" evidence="11"/>
<evidence type="ECO:0000256" key="1">
    <source>
        <dbReference type="ARBA" id="ARBA00004141"/>
    </source>
</evidence>
<dbReference type="Gene3D" id="1.10.287.70">
    <property type="match status" value="1"/>
</dbReference>
<keyword evidence="4 8" id="KW-0812">Transmembrane</keyword>
<reference evidence="11" key="1">
    <citation type="journal article" date="2019" name="Int. J. Biol. Macromol.">
        <title>Structural features and phylogenetic implications of four new mitogenomes of Centrotinae (Hemiptera: Membracidae).</title>
        <authorList>
            <person name="Hu K."/>
            <person name="Yuan F."/>
            <person name="Dietrich C.H."/>
            <person name="Yuan X.Q."/>
        </authorList>
    </citation>
    <scope>NUCLEOTIDE SEQUENCE</scope>
</reference>
<sequence length="259" mass="30291">MNNHPFHLVEKSPWPLIMSMSMLTFTLGMVSWFLNSNMMLLLVGLISMMLCLTQWFRDMIRESTFQGLHTNMVTKNMKLGMILFIISEIMFFLSFFWCFFHSSLSPSVEIGLTWPPFNIKSFNPMSIPLLNTMILLSSGVSLTWAHGSILMLNYTQALKSIIITILLGFYFTMLQLYEYMMASFCISDSIFGSTFFVSTGFHGVHVLMGTMFIMISMMRLKNLHFSNNHHVGFECSAWYWHFVDVVWLFLYIFIYWWGN</sequence>
<comment type="similarity">
    <text evidence="2 8">Belongs to the cytochrome c oxidase subunit 3 family.</text>
</comment>
<evidence type="ECO:0000256" key="3">
    <source>
        <dbReference type="ARBA" id="ARBA00015944"/>
    </source>
</evidence>
<dbReference type="InterPro" id="IPR033945">
    <property type="entry name" value="Cyt_c_oxase_su3_dom"/>
</dbReference>
<gene>
    <name evidence="11" type="primary">cox3</name>
</gene>
<feature type="transmembrane region" description="Helical" evidence="9">
    <location>
        <begin position="39"/>
        <end position="56"/>
    </location>
</feature>
<dbReference type="RefSeq" id="YP_009692092.1">
    <property type="nucleotide sequence ID" value="NC_044705.1"/>
</dbReference>
<dbReference type="SUPFAM" id="SSF81452">
    <property type="entry name" value="Cytochrome c oxidase subunit III-like"/>
    <property type="match status" value="1"/>
</dbReference>
<feature type="transmembrane region" description="Helical" evidence="9">
    <location>
        <begin position="12"/>
        <end position="33"/>
    </location>
</feature>
<evidence type="ECO:0000256" key="8">
    <source>
        <dbReference type="RuleBase" id="RU003375"/>
    </source>
</evidence>
<dbReference type="InterPro" id="IPR035973">
    <property type="entry name" value="Cyt_c_oxidase_su3-like_sf"/>
</dbReference>
<feature type="transmembrane region" description="Helical" evidence="9">
    <location>
        <begin position="189"/>
        <end position="216"/>
    </location>
</feature>
<dbReference type="GeneID" id="41796965"/>
<dbReference type="GO" id="GO:0005739">
    <property type="term" value="C:mitochondrion"/>
    <property type="evidence" value="ECO:0007669"/>
    <property type="project" value="TreeGrafter"/>
</dbReference>
<evidence type="ECO:0000256" key="4">
    <source>
        <dbReference type="ARBA" id="ARBA00022692"/>
    </source>
</evidence>
<feature type="transmembrane region" description="Helical" evidence="9">
    <location>
        <begin position="237"/>
        <end position="257"/>
    </location>
</feature>
<keyword evidence="6 9" id="KW-1133">Transmembrane helix</keyword>
<feature type="transmembrane region" description="Helical" evidence="9">
    <location>
        <begin position="157"/>
        <end position="177"/>
    </location>
</feature>
<evidence type="ECO:0000256" key="7">
    <source>
        <dbReference type="ARBA" id="ARBA00023136"/>
    </source>
</evidence>
<feature type="transmembrane region" description="Helical" evidence="9">
    <location>
        <begin position="122"/>
        <end position="145"/>
    </location>
</feature>
<comment type="subcellular location">
    <subcellularLocation>
        <location evidence="1">Membrane</location>
        <topology evidence="1">Multi-pass membrane protein</topology>
    </subcellularLocation>
</comment>
<dbReference type="EMBL" id="MK746135">
    <property type="protein sequence ID" value="QEG98433.1"/>
    <property type="molecule type" value="Genomic_DNA"/>
</dbReference>
<proteinExistence type="inferred from homology"/>
<dbReference type="GO" id="GO:0016020">
    <property type="term" value="C:membrane"/>
    <property type="evidence" value="ECO:0007669"/>
    <property type="project" value="UniProtKB-SubCell"/>
</dbReference>
<dbReference type="PANTHER" id="PTHR11403:SF7">
    <property type="entry name" value="CYTOCHROME C OXIDASE SUBUNIT 3"/>
    <property type="match status" value="1"/>
</dbReference>
<dbReference type="GO" id="GO:0006123">
    <property type="term" value="P:mitochondrial electron transport, cytochrome c to oxygen"/>
    <property type="evidence" value="ECO:0007669"/>
    <property type="project" value="TreeGrafter"/>
</dbReference>
<keyword evidence="7 9" id="KW-0472">Membrane</keyword>
<protein>
    <recommendedName>
        <fullName evidence="3 8">Cytochrome c oxidase subunit 3</fullName>
    </recommendedName>
</protein>
<dbReference type="InterPro" id="IPR024791">
    <property type="entry name" value="Cyt_c/ubiquinol_Oxase_su3"/>
</dbReference>
<dbReference type="Pfam" id="PF00510">
    <property type="entry name" value="COX3"/>
    <property type="match status" value="1"/>
</dbReference>
<feature type="transmembrane region" description="Helical" evidence="9">
    <location>
        <begin position="77"/>
        <end position="102"/>
    </location>
</feature>
<name>A0A5B9T574_9HEMI</name>
<dbReference type="GO" id="GO:0004129">
    <property type="term" value="F:cytochrome-c oxidase activity"/>
    <property type="evidence" value="ECO:0007669"/>
    <property type="project" value="InterPro"/>
</dbReference>
<dbReference type="PROSITE" id="PS50253">
    <property type="entry name" value="COX3"/>
    <property type="match status" value="1"/>
</dbReference>
<dbReference type="InterPro" id="IPR013833">
    <property type="entry name" value="Cyt_c_oxidase_su3_a-hlx"/>
</dbReference>
<dbReference type="CDD" id="cd01665">
    <property type="entry name" value="Cyt_c_Oxidase_III"/>
    <property type="match status" value="1"/>
</dbReference>
<evidence type="ECO:0000256" key="5">
    <source>
        <dbReference type="ARBA" id="ARBA00022967"/>
    </source>
</evidence>
<dbReference type="InterPro" id="IPR000298">
    <property type="entry name" value="Cyt_c_oxidase-like_su3"/>
</dbReference>
<keyword evidence="5" id="KW-1278">Translocase</keyword>
<dbReference type="Gene3D" id="1.20.120.80">
    <property type="entry name" value="Cytochrome c oxidase, subunit III, four-helix bundle"/>
    <property type="match status" value="1"/>
</dbReference>